<dbReference type="PROSITE" id="PS50835">
    <property type="entry name" value="IG_LIKE"/>
    <property type="match status" value="1"/>
</dbReference>
<evidence type="ECO:0000313" key="3">
    <source>
        <dbReference type="EMBL" id="AOW69395.1"/>
    </source>
</evidence>
<feature type="signal peptide" evidence="1">
    <location>
        <begin position="1"/>
        <end position="20"/>
    </location>
</feature>
<reference evidence="3" key="1">
    <citation type="journal article" date="2016" name="BMC Genomics">
        <title>Insights into the innate immunome of actiniarians using a comparative genomic approach.</title>
        <authorList>
            <person name="van der Burg C.A."/>
            <person name="Prentis P.J."/>
            <person name="Surm J.M."/>
            <person name="Pavasovic A."/>
        </authorList>
    </citation>
    <scope>NUCLEOTIDE SEQUENCE</scope>
</reference>
<feature type="non-terminal residue" evidence="3">
    <location>
        <position position="255"/>
    </location>
</feature>
<dbReference type="Pfam" id="PF07679">
    <property type="entry name" value="I-set"/>
    <property type="match status" value="1"/>
</dbReference>
<name>A0A1D8RAJ3_9CNID</name>
<dbReference type="AlphaFoldDB" id="A0A1D8RAJ3"/>
<dbReference type="Gene3D" id="2.60.40.10">
    <property type="entry name" value="Immunoglobulins"/>
    <property type="match status" value="1"/>
</dbReference>
<dbReference type="InterPro" id="IPR013098">
    <property type="entry name" value="Ig_I-set"/>
</dbReference>
<accession>A0A1D8RAJ3</accession>
<evidence type="ECO:0000256" key="1">
    <source>
        <dbReference type="SAM" id="SignalP"/>
    </source>
</evidence>
<dbReference type="SMART" id="SM00408">
    <property type="entry name" value="IGc2"/>
    <property type="match status" value="1"/>
</dbReference>
<protein>
    <submittedName>
        <fullName evidence="3">Interleukin-1 receptor</fullName>
    </submittedName>
</protein>
<dbReference type="EMBL" id="KX223878">
    <property type="protein sequence ID" value="AOW69395.1"/>
    <property type="molecule type" value="mRNA"/>
</dbReference>
<proteinExistence type="evidence at transcript level"/>
<dbReference type="InterPro" id="IPR036179">
    <property type="entry name" value="Ig-like_dom_sf"/>
</dbReference>
<evidence type="ECO:0000259" key="2">
    <source>
        <dbReference type="PROSITE" id="PS50835"/>
    </source>
</evidence>
<gene>
    <name evidence="3" type="primary">IL-1R</name>
</gene>
<feature type="domain" description="Ig-like" evidence="2">
    <location>
        <begin position="69"/>
        <end position="157"/>
    </location>
</feature>
<dbReference type="SUPFAM" id="SSF48726">
    <property type="entry name" value="Immunoglobulin"/>
    <property type="match status" value="1"/>
</dbReference>
<dbReference type="InterPro" id="IPR013783">
    <property type="entry name" value="Ig-like_fold"/>
</dbReference>
<keyword evidence="1" id="KW-0732">Signal</keyword>
<organism evidence="3">
    <name type="scientific">Anthopleura buddemeieri</name>
    <dbReference type="NCBI Taxonomy" id="1566020"/>
    <lineage>
        <taxon>Eukaryota</taxon>
        <taxon>Metazoa</taxon>
        <taxon>Cnidaria</taxon>
        <taxon>Anthozoa</taxon>
        <taxon>Hexacorallia</taxon>
        <taxon>Actiniaria</taxon>
        <taxon>Actiniidae</taxon>
        <taxon>Anthopleura</taxon>
    </lineage>
</organism>
<feature type="chain" id="PRO_5009111580" evidence="1">
    <location>
        <begin position="21"/>
        <end position="255"/>
    </location>
</feature>
<dbReference type="InterPro" id="IPR003598">
    <property type="entry name" value="Ig_sub2"/>
</dbReference>
<keyword evidence="3" id="KW-0675">Receptor</keyword>
<dbReference type="InterPro" id="IPR007110">
    <property type="entry name" value="Ig-like_dom"/>
</dbReference>
<sequence>MVKISLSIIVIFGCCVLTDGLRCCTCSNDNTIDVSYRECKNNNTCKWTCSVTKKCGPLFWDPSAKEGPPNVTFDNIWVLNPRQDETITLPCQIRSNPEANVTWMYNGRDISSYSTSHVKINKGDCSSVLETKAYASGLFTCLVQNAYGFENHTFKVDVEPHVVQVPSVKDLKLDTEDNMAYLGSTFNLSCTVAFNPTTSSFPQIAFIRHGQRVWDIAGKYENFPGVHVDGKSAYTESLTEECDDCRRRKLELLWP</sequence>